<comment type="caution">
    <text evidence="3">The sequence shown here is derived from an EMBL/GenBank/DDBJ whole genome shotgun (WGS) entry which is preliminary data.</text>
</comment>
<feature type="region of interest" description="Disordered" evidence="1">
    <location>
        <begin position="1"/>
        <end position="21"/>
    </location>
</feature>
<gene>
    <name evidence="3" type="ORF">SKAU_G00004880</name>
</gene>
<evidence type="ECO:0000256" key="2">
    <source>
        <dbReference type="SAM" id="Phobius"/>
    </source>
</evidence>
<dbReference type="EMBL" id="JAINUF010000001">
    <property type="protein sequence ID" value="KAJ8379710.1"/>
    <property type="molecule type" value="Genomic_DNA"/>
</dbReference>
<organism evidence="3 4">
    <name type="scientific">Synaphobranchus kaupii</name>
    <name type="common">Kaup's arrowtooth eel</name>
    <dbReference type="NCBI Taxonomy" id="118154"/>
    <lineage>
        <taxon>Eukaryota</taxon>
        <taxon>Metazoa</taxon>
        <taxon>Chordata</taxon>
        <taxon>Craniata</taxon>
        <taxon>Vertebrata</taxon>
        <taxon>Euteleostomi</taxon>
        <taxon>Actinopterygii</taxon>
        <taxon>Neopterygii</taxon>
        <taxon>Teleostei</taxon>
        <taxon>Anguilliformes</taxon>
        <taxon>Synaphobranchidae</taxon>
        <taxon>Synaphobranchus</taxon>
    </lineage>
</organism>
<keyword evidence="2" id="KW-0472">Membrane</keyword>
<dbReference type="OrthoDB" id="8959652at2759"/>
<keyword evidence="2" id="KW-0812">Transmembrane</keyword>
<sequence>MLLSKTLDRLNERQRSSQSSRKLLKQCLFNTRQRTPTMSTSESEMNETDKQCHFVQECESGVLIPRPADSCIKRWLWLWLFRKETSNKDRQGTDSPLRLRQLFFLVVAILLGLTVMVLLLLWNYQCIFIERLCRGHEESSVFPVFAGRVAVPTVGSLG</sequence>
<feature type="compositionally biased region" description="Basic and acidic residues" evidence="1">
    <location>
        <begin position="1"/>
        <end position="15"/>
    </location>
</feature>
<accession>A0A9Q1JCD6</accession>
<keyword evidence="2" id="KW-1133">Transmembrane helix</keyword>
<feature type="transmembrane region" description="Helical" evidence="2">
    <location>
        <begin position="102"/>
        <end position="124"/>
    </location>
</feature>
<dbReference type="Proteomes" id="UP001152622">
    <property type="component" value="Chromosome 1"/>
</dbReference>
<evidence type="ECO:0000313" key="4">
    <source>
        <dbReference type="Proteomes" id="UP001152622"/>
    </source>
</evidence>
<name>A0A9Q1JCD6_SYNKA</name>
<proteinExistence type="predicted"/>
<reference evidence="3" key="1">
    <citation type="journal article" date="2023" name="Science">
        <title>Genome structures resolve the early diversification of teleost fishes.</title>
        <authorList>
            <person name="Parey E."/>
            <person name="Louis A."/>
            <person name="Montfort J."/>
            <person name="Bouchez O."/>
            <person name="Roques C."/>
            <person name="Iampietro C."/>
            <person name="Lluch J."/>
            <person name="Castinel A."/>
            <person name="Donnadieu C."/>
            <person name="Desvignes T."/>
            <person name="Floi Bucao C."/>
            <person name="Jouanno E."/>
            <person name="Wen M."/>
            <person name="Mejri S."/>
            <person name="Dirks R."/>
            <person name="Jansen H."/>
            <person name="Henkel C."/>
            <person name="Chen W.J."/>
            <person name="Zahm M."/>
            <person name="Cabau C."/>
            <person name="Klopp C."/>
            <person name="Thompson A.W."/>
            <person name="Robinson-Rechavi M."/>
            <person name="Braasch I."/>
            <person name="Lecointre G."/>
            <person name="Bobe J."/>
            <person name="Postlethwait J.H."/>
            <person name="Berthelot C."/>
            <person name="Roest Crollius H."/>
            <person name="Guiguen Y."/>
        </authorList>
    </citation>
    <scope>NUCLEOTIDE SEQUENCE</scope>
    <source>
        <strain evidence="3">WJC10195</strain>
    </source>
</reference>
<protein>
    <submittedName>
        <fullName evidence="3">Uncharacterized protein</fullName>
    </submittedName>
</protein>
<evidence type="ECO:0000256" key="1">
    <source>
        <dbReference type="SAM" id="MobiDB-lite"/>
    </source>
</evidence>
<dbReference type="AlphaFoldDB" id="A0A9Q1JCD6"/>
<evidence type="ECO:0000313" key="3">
    <source>
        <dbReference type="EMBL" id="KAJ8379710.1"/>
    </source>
</evidence>
<keyword evidence="4" id="KW-1185">Reference proteome</keyword>